<accession>A0A067JW40</accession>
<evidence type="ECO:0000313" key="2">
    <source>
        <dbReference type="EMBL" id="KDP27048.1"/>
    </source>
</evidence>
<keyword evidence="3" id="KW-1185">Reference proteome</keyword>
<evidence type="ECO:0000256" key="1">
    <source>
        <dbReference type="SAM" id="MobiDB-lite"/>
    </source>
</evidence>
<protein>
    <submittedName>
        <fullName evidence="2">Uncharacterized protein</fullName>
    </submittedName>
</protein>
<sequence length="116" mass="11898">MKTMGLHDWYRAQKIDDDEPPAIHRVTSNNDEDDDGEGTDVGVGVGRDGGGGGDNVGGVTDSGDFLGGEDGRVGDVDGKGGGAGEGGGEGRMVNDFHIAHGYFRHLTGKKSLPGTI</sequence>
<organism evidence="2 3">
    <name type="scientific">Jatropha curcas</name>
    <name type="common">Barbados nut</name>
    <dbReference type="NCBI Taxonomy" id="180498"/>
    <lineage>
        <taxon>Eukaryota</taxon>
        <taxon>Viridiplantae</taxon>
        <taxon>Streptophyta</taxon>
        <taxon>Embryophyta</taxon>
        <taxon>Tracheophyta</taxon>
        <taxon>Spermatophyta</taxon>
        <taxon>Magnoliopsida</taxon>
        <taxon>eudicotyledons</taxon>
        <taxon>Gunneridae</taxon>
        <taxon>Pentapetalae</taxon>
        <taxon>rosids</taxon>
        <taxon>fabids</taxon>
        <taxon>Malpighiales</taxon>
        <taxon>Euphorbiaceae</taxon>
        <taxon>Crotonoideae</taxon>
        <taxon>Jatropheae</taxon>
        <taxon>Jatropha</taxon>
    </lineage>
</organism>
<dbReference type="AlphaFoldDB" id="A0A067JW40"/>
<gene>
    <name evidence="2" type="ORF">JCGZ_20983</name>
</gene>
<reference evidence="2 3" key="1">
    <citation type="journal article" date="2014" name="PLoS ONE">
        <title>Global Analysis of Gene Expression Profiles in Physic Nut (Jatropha curcas L.) Seedlings Exposed to Salt Stress.</title>
        <authorList>
            <person name="Zhang L."/>
            <person name="Zhang C."/>
            <person name="Wu P."/>
            <person name="Chen Y."/>
            <person name="Li M."/>
            <person name="Jiang H."/>
            <person name="Wu G."/>
        </authorList>
    </citation>
    <scope>NUCLEOTIDE SEQUENCE [LARGE SCALE GENOMIC DNA]</scope>
    <source>
        <strain evidence="3">cv. GZQX0401</strain>
        <tissue evidence="2">Young leaves</tissue>
    </source>
</reference>
<proteinExistence type="predicted"/>
<feature type="region of interest" description="Disordered" evidence="1">
    <location>
        <begin position="1"/>
        <end position="88"/>
    </location>
</feature>
<name>A0A067JW40_JATCU</name>
<dbReference type="Proteomes" id="UP000027138">
    <property type="component" value="Unassembled WGS sequence"/>
</dbReference>
<evidence type="ECO:0000313" key="3">
    <source>
        <dbReference type="Proteomes" id="UP000027138"/>
    </source>
</evidence>
<dbReference type="EMBL" id="KK914875">
    <property type="protein sequence ID" value="KDP27048.1"/>
    <property type="molecule type" value="Genomic_DNA"/>
</dbReference>
<feature type="compositionally biased region" description="Gly residues" evidence="1">
    <location>
        <begin position="79"/>
        <end position="88"/>
    </location>
</feature>
<feature type="compositionally biased region" description="Basic and acidic residues" evidence="1">
    <location>
        <begin position="69"/>
        <end position="78"/>
    </location>
</feature>
<feature type="compositionally biased region" description="Gly residues" evidence="1">
    <location>
        <begin position="39"/>
        <end position="56"/>
    </location>
</feature>